<organism evidence="8 9">
    <name type="scientific">Botrytis deweyae</name>
    <dbReference type="NCBI Taxonomy" id="2478750"/>
    <lineage>
        <taxon>Eukaryota</taxon>
        <taxon>Fungi</taxon>
        <taxon>Dikarya</taxon>
        <taxon>Ascomycota</taxon>
        <taxon>Pezizomycotina</taxon>
        <taxon>Leotiomycetes</taxon>
        <taxon>Helotiales</taxon>
        <taxon>Sclerotiniaceae</taxon>
        <taxon>Botrytis</taxon>
    </lineage>
</organism>
<dbReference type="Pfam" id="PF20684">
    <property type="entry name" value="Fung_rhodopsin"/>
    <property type="match status" value="1"/>
</dbReference>
<sequence length="341" mass="37854">MAMHSLDPTEQLIADGMNPESSSMAIISSSIILSSLQIVFVIARSLSRLLTQVPPIWELDDHLIIVSLFLNLSLAALCLVAVYLADMGHHLLWIQPVKLVIGLKVLYAIDLINILALSIPKLAILFLYKRLFIISKLTNHAIKGATYAVYFFIIVLEAIAIFQCVPISDAFKTGLRNSHRCIDNTAVLTWATVPSIMTDIVIFLIPVPVVWKLNVPLRVKIELAVEFIIGGFGMVVCAVRLSVFLRIQHLPDFTYVGGESLLWLQLQPAAYLICACLLRCRPLFEAIIETIFCRSPKMMESPASRSVPMTSVKIAMSEGVADEWTNADNIKITKMVKVHLG</sequence>
<evidence type="ECO:0000256" key="4">
    <source>
        <dbReference type="ARBA" id="ARBA00023136"/>
    </source>
</evidence>
<reference evidence="8 9" key="1">
    <citation type="journal article" date="2020" name="Genome Biol. Evol.">
        <title>Comparative genomics of Sclerotiniaceae.</title>
        <authorList>
            <person name="Valero Jimenez C.A."/>
            <person name="Steentjes M."/>
            <person name="Scholten O.E."/>
            <person name="Van Kan J.A.L."/>
        </authorList>
    </citation>
    <scope>NUCLEOTIDE SEQUENCE [LARGE SCALE GENOMIC DNA]</scope>
    <source>
        <strain evidence="8 9">B1</strain>
    </source>
</reference>
<dbReference type="InterPro" id="IPR052337">
    <property type="entry name" value="SAT4-like"/>
</dbReference>
<feature type="transmembrane region" description="Helical" evidence="6">
    <location>
        <begin position="24"/>
        <end position="43"/>
    </location>
</feature>
<evidence type="ECO:0000313" key="9">
    <source>
        <dbReference type="Proteomes" id="UP000783213"/>
    </source>
</evidence>
<evidence type="ECO:0000256" key="2">
    <source>
        <dbReference type="ARBA" id="ARBA00022692"/>
    </source>
</evidence>
<accession>A0ABQ7IGM2</accession>
<feature type="domain" description="Rhodopsin" evidence="7">
    <location>
        <begin position="44"/>
        <end position="285"/>
    </location>
</feature>
<feature type="transmembrane region" description="Helical" evidence="6">
    <location>
        <begin position="105"/>
        <end position="128"/>
    </location>
</feature>
<keyword evidence="2 6" id="KW-0812">Transmembrane</keyword>
<name>A0ABQ7IGM2_9HELO</name>
<feature type="transmembrane region" description="Helical" evidence="6">
    <location>
        <begin position="63"/>
        <end position="85"/>
    </location>
</feature>
<gene>
    <name evidence="8" type="ORF">EAE98_007558</name>
</gene>
<keyword evidence="9" id="KW-1185">Reference proteome</keyword>
<feature type="transmembrane region" description="Helical" evidence="6">
    <location>
        <begin position="188"/>
        <end position="211"/>
    </location>
</feature>
<comment type="caution">
    <text evidence="8">The sequence shown here is derived from an EMBL/GenBank/DDBJ whole genome shotgun (WGS) entry which is preliminary data.</text>
</comment>
<evidence type="ECO:0000259" key="7">
    <source>
        <dbReference type="Pfam" id="PF20684"/>
    </source>
</evidence>
<keyword evidence="4 6" id="KW-0472">Membrane</keyword>
<dbReference type="EMBL" id="RCSX01000018">
    <property type="protein sequence ID" value="KAF7923740.1"/>
    <property type="molecule type" value="Genomic_DNA"/>
</dbReference>
<evidence type="ECO:0000313" key="8">
    <source>
        <dbReference type="EMBL" id="KAF7923740.1"/>
    </source>
</evidence>
<evidence type="ECO:0000256" key="5">
    <source>
        <dbReference type="ARBA" id="ARBA00038359"/>
    </source>
</evidence>
<dbReference type="Proteomes" id="UP000783213">
    <property type="component" value="Unassembled WGS sequence"/>
</dbReference>
<evidence type="ECO:0000256" key="6">
    <source>
        <dbReference type="SAM" id="Phobius"/>
    </source>
</evidence>
<proteinExistence type="inferred from homology"/>
<evidence type="ECO:0000256" key="3">
    <source>
        <dbReference type="ARBA" id="ARBA00022989"/>
    </source>
</evidence>
<keyword evidence="3 6" id="KW-1133">Transmembrane helix</keyword>
<comment type="similarity">
    <text evidence="5">Belongs to the SAT4 family.</text>
</comment>
<dbReference type="PANTHER" id="PTHR33048">
    <property type="entry name" value="PTH11-LIKE INTEGRAL MEMBRANE PROTEIN (AFU_ORTHOLOGUE AFUA_5G11245)"/>
    <property type="match status" value="1"/>
</dbReference>
<feature type="transmembrane region" description="Helical" evidence="6">
    <location>
        <begin position="149"/>
        <end position="168"/>
    </location>
</feature>
<protein>
    <recommendedName>
        <fullName evidence="7">Rhodopsin domain-containing protein</fullName>
    </recommendedName>
</protein>
<comment type="subcellular location">
    <subcellularLocation>
        <location evidence="1">Membrane</location>
        <topology evidence="1">Multi-pass membrane protein</topology>
    </subcellularLocation>
</comment>
<dbReference type="RefSeq" id="XP_038808359.1">
    <property type="nucleotide sequence ID" value="XM_038955181.1"/>
</dbReference>
<evidence type="ECO:0000256" key="1">
    <source>
        <dbReference type="ARBA" id="ARBA00004141"/>
    </source>
</evidence>
<dbReference type="PANTHER" id="PTHR33048:SF47">
    <property type="entry name" value="INTEGRAL MEMBRANE PROTEIN-RELATED"/>
    <property type="match status" value="1"/>
</dbReference>
<feature type="transmembrane region" description="Helical" evidence="6">
    <location>
        <begin position="223"/>
        <end position="241"/>
    </location>
</feature>
<dbReference type="InterPro" id="IPR049326">
    <property type="entry name" value="Rhodopsin_dom_fungi"/>
</dbReference>
<dbReference type="GeneID" id="62234331"/>